<dbReference type="OrthoDB" id="8192785at2759"/>
<dbReference type="Proteomes" id="UP000594454">
    <property type="component" value="Chromosome 3"/>
</dbReference>
<organism evidence="2 3">
    <name type="scientific">Hermetia illucens</name>
    <name type="common">Black soldier fly</name>
    <dbReference type="NCBI Taxonomy" id="343691"/>
    <lineage>
        <taxon>Eukaryota</taxon>
        <taxon>Metazoa</taxon>
        <taxon>Ecdysozoa</taxon>
        <taxon>Arthropoda</taxon>
        <taxon>Hexapoda</taxon>
        <taxon>Insecta</taxon>
        <taxon>Pterygota</taxon>
        <taxon>Neoptera</taxon>
        <taxon>Endopterygota</taxon>
        <taxon>Diptera</taxon>
        <taxon>Brachycera</taxon>
        <taxon>Stratiomyomorpha</taxon>
        <taxon>Stratiomyidae</taxon>
        <taxon>Hermetiinae</taxon>
        <taxon>Hermetia</taxon>
    </lineage>
</organism>
<keyword evidence="1" id="KW-0732">Signal</keyword>
<gene>
    <name evidence="2" type="ORF">HERILL_LOCUS8909</name>
</gene>
<evidence type="ECO:0008006" key="4">
    <source>
        <dbReference type="Google" id="ProtNLM"/>
    </source>
</evidence>
<evidence type="ECO:0000256" key="1">
    <source>
        <dbReference type="SAM" id="SignalP"/>
    </source>
</evidence>
<dbReference type="PANTHER" id="PTHR37685:SF1">
    <property type="entry name" value="GEO11136P1-RELATED"/>
    <property type="match status" value="1"/>
</dbReference>
<feature type="chain" id="PRO_5030615979" description="Salivary secreted peptide" evidence="1">
    <location>
        <begin position="24"/>
        <end position="125"/>
    </location>
</feature>
<evidence type="ECO:0000313" key="2">
    <source>
        <dbReference type="EMBL" id="CAD7086113.1"/>
    </source>
</evidence>
<proteinExistence type="predicted"/>
<dbReference type="PANTHER" id="PTHR37685">
    <property type="entry name" value="GEO11136P1-RELATED"/>
    <property type="match status" value="1"/>
</dbReference>
<evidence type="ECO:0000313" key="3">
    <source>
        <dbReference type="Proteomes" id="UP000594454"/>
    </source>
</evidence>
<dbReference type="InParanoid" id="A0A7R8UT90"/>
<reference evidence="2 3" key="1">
    <citation type="submission" date="2020-11" db="EMBL/GenBank/DDBJ databases">
        <authorList>
            <person name="Wallbank WR R."/>
            <person name="Pardo Diaz C."/>
            <person name="Kozak K."/>
            <person name="Martin S."/>
            <person name="Jiggins C."/>
            <person name="Moest M."/>
            <person name="Warren A I."/>
            <person name="Generalovic N T."/>
            <person name="Byers J.R.P. K."/>
            <person name="Montejo-Kovacevich G."/>
            <person name="Yen C E."/>
        </authorList>
    </citation>
    <scope>NUCLEOTIDE SEQUENCE [LARGE SCALE GENOMIC DNA]</scope>
</reference>
<dbReference type="OMA" id="MISISWC"/>
<dbReference type="Pfam" id="PF15868">
    <property type="entry name" value="MBF2"/>
    <property type="match status" value="1"/>
</dbReference>
<feature type="signal peptide" evidence="1">
    <location>
        <begin position="1"/>
        <end position="23"/>
    </location>
</feature>
<keyword evidence="3" id="KW-1185">Reference proteome</keyword>
<accession>A0A7R8UT90</accession>
<dbReference type="EMBL" id="LR899011">
    <property type="protein sequence ID" value="CAD7086113.1"/>
    <property type="molecule type" value="Genomic_DNA"/>
</dbReference>
<dbReference type="AlphaFoldDB" id="A0A7R8UT90"/>
<dbReference type="InterPro" id="IPR031734">
    <property type="entry name" value="MBF2"/>
</dbReference>
<name>A0A7R8UT90_HERIL</name>
<sequence>MKNLPLLGLILPLICSYISVATAQSHNVTWGMVGPNDTLLEREIVTKKYKFLRIIDEEFAYPRENFSNDYIITAVRVTDLYTDGDGGYAMLTSGGPGVKYVTINLKSQRTHGFNFIIEVFGREDK</sequence>
<protein>
    <recommendedName>
        <fullName evidence="4">Salivary secreted peptide</fullName>
    </recommendedName>
</protein>